<protein>
    <recommendedName>
        <fullName evidence="6">Anoctamin</fullName>
    </recommendedName>
</protein>
<dbReference type="EMBL" id="JAHRIO010070565">
    <property type="protein sequence ID" value="MEQ2181314.1"/>
    <property type="molecule type" value="Genomic_DNA"/>
</dbReference>
<evidence type="ECO:0000256" key="4">
    <source>
        <dbReference type="ARBA" id="ARBA00022989"/>
    </source>
</evidence>
<organism evidence="8 9">
    <name type="scientific">Goodea atripinnis</name>
    <dbReference type="NCBI Taxonomy" id="208336"/>
    <lineage>
        <taxon>Eukaryota</taxon>
        <taxon>Metazoa</taxon>
        <taxon>Chordata</taxon>
        <taxon>Craniata</taxon>
        <taxon>Vertebrata</taxon>
        <taxon>Euteleostomi</taxon>
        <taxon>Actinopterygii</taxon>
        <taxon>Neopterygii</taxon>
        <taxon>Teleostei</taxon>
        <taxon>Neoteleostei</taxon>
        <taxon>Acanthomorphata</taxon>
        <taxon>Ovalentaria</taxon>
        <taxon>Atherinomorphae</taxon>
        <taxon>Cyprinodontiformes</taxon>
        <taxon>Goodeidae</taxon>
        <taxon>Goodea</taxon>
    </lineage>
</organism>
<keyword evidence="3 6" id="KW-0812">Transmembrane</keyword>
<proteinExistence type="inferred from homology"/>
<evidence type="ECO:0000256" key="6">
    <source>
        <dbReference type="RuleBase" id="RU280814"/>
    </source>
</evidence>
<dbReference type="InterPro" id="IPR049452">
    <property type="entry name" value="Anoctamin_TM"/>
</dbReference>
<dbReference type="InterPro" id="IPR007632">
    <property type="entry name" value="Anoctamin"/>
</dbReference>
<feature type="transmembrane region" description="Helical" evidence="6">
    <location>
        <begin position="66"/>
        <end position="91"/>
    </location>
</feature>
<gene>
    <name evidence="8" type="primary">ANO1_2</name>
    <name evidence="8" type="ORF">GOODEAATRI_010305</name>
</gene>
<reference evidence="8 9" key="1">
    <citation type="submission" date="2021-06" db="EMBL/GenBank/DDBJ databases">
        <authorList>
            <person name="Palmer J.M."/>
        </authorList>
    </citation>
    <scope>NUCLEOTIDE SEQUENCE [LARGE SCALE GENOMIC DNA]</scope>
    <source>
        <strain evidence="8 9">GA_2019</strain>
        <tissue evidence="8">Muscle</tissue>
    </source>
</reference>
<sequence>ILFMEHWKRRQMRLNYVWDLTDYGMDEEDHNRAEYVLRVAEKTMRQDKSAPKEEKVKLTCTDRMPAYLTTVVTMGFMICVTFAIAFGVILYRISIRAALHMSTYPAARSNIRATVKTTAAIINLIVIIILDEIYASIARWLTTLGTELWV</sequence>
<accession>A0ABV0PCZ9</accession>
<evidence type="ECO:0000256" key="5">
    <source>
        <dbReference type="ARBA" id="ARBA00023136"/>
    </source>
</evidence>
<comment type="subcellular location">
    <subcellularLocation>
        <location evidence="1 6">Membrane</location>
        <topology evidence="1 6">Multi-pass membrane protein</topology>
    </subcellularLocation>
</comment>
<keyword evidence="9" id="KW-1185">Reference proteome</keyword>
<comment type="similarity">
    <text evidence="2 6">Belongs to the anoctamin family.</text>
</comment>
<comment type="caution">
    <text evidence="8">The sequence shown here is derived from an EMBL/GenBank/DDBJ whole genome shotgun (WGS) entry which is preliminary data.</text>
</comment>
<dbReference type="PANTHER" id="PTHR12308:SF13">
    <property type="entry name" value="ANOCTAMIN-1"/>
    <property type="match status" value="1"/>
</dbReference>
<evidence type="ECO:0000256" key="2">
    <source>
        <dbReference type="ARBA" id="ARBA00009671"/>
    </source>
</evidence>
<dbReference type="PANTHER" id="PTHR12308">
    <property type="entry name" value="ANOCTAMIN"/>
    <property type="match status" value="1"/>
</dbReference>
<evidence type="ECO:0000313" key="8">
    <source>
        <dbReference type="EMBL" id="MEQ2181314.1"/>
    </source>
</evidence>
<dbReference type="Pfam" id="PF04547">
    <property type="entry name" value="Anoctamin"/>
    <property type="match status" value="1"/>
</dbReference>
<dbReference type="Proteomes" id="UP001476798">
    <property type="component" value="Unassembled WGS sequence"/>
</dbReference>
<comment type="caution">
    <text evidence="6">Lacks conserved residue(s) required for the propagation of feature annotation.</text>
</comment>
<keyword evidence="5 6" id="KW-0472">Membrane</keyword>
<evidence type="ECO:0000259" key="7">
    <source>
        <dbReference type="Pfam" id="PF04547"/>
    </source>
</evidence>
<keyword evidence="4 6" id="KW-1133">Transmembrane helix</keyword>
<evidence type="ECO:0000256" key="1">
    <source>
        <dbReference type="ARBA" id="ARBA00004141"/>
    </source>
</evidence>
<evidence type="ECO:0000313" key="9">
    <source>
        <dbReference type="Proteomes" id="UP001476798"/>
    </source>
</evidence>
<feature type="non-terminal residue" evidence="8">
    <location>
        <position position="1"/>
    </location>
</feature>
<name>A0ABV0PCZ9_9TELE</name>
<evidence type="ECO:0000256" key="3">
    <source>
        <dbReference type="ARBA" id="ARBA00022692"/>
    </source>
</evidence>
<feature type="domain" description="Anoctamin transmembrane" evidence="7">
    <location>
        <begin position="1"/>
        <end position="143"/>
    </location>
</feature>